<feature type="region of interest" description="Disordered" evidence="1">
    <location>
        <begin position="496"/>
        <end position="523"/>
    </location>
</feature>
<evidence type="ECO:0000259" key="2">
    <source>
        <dbReference type="Pfam" id="PF00076"/>
    </source>
</evidence>
<sequence length="634" mass="71178">MTSNIHGPNTEPGSRFGKIRDCYIPDKKSKRTGQSFGFIRFESIIDAAQAVEFTNRYWIWGRELIANVAKFFKKQGAISTQIYDQYKQKNLEGEDGSRNQRGYNNQHPNFNPQANNGNAIRNGKEVVIYQQNARIQRSTPALKGLKKRGEEVWRRKGVPESSNQGGVGRLRNQEGEVKDGRKTIKVQAVGNGWLTRSAVGKVRRLTSTEDLVSLFKKEKMGNIQIKPMGGRYMVITFPSEDRRNEALKEKWLDLWFEEVKPCNGEAAKDERFVWIACYGMPLNAWNIPSFRAIGSLWGYFIEVDSDTLREVSFTKGRILIATDNPNKIEGEVQLVVNERKYSVRVEEEDTFRTVPSTNLVSNSEVNSENEKEDDEVDRVDDVLDASKTMKQNSVDDMEKQGNEISDDRAKINEEEAERVETNCVNGSHQAGLEKEPVHEESPAQRKSGGGKHIENSASCENSIEESLVHGLDSIVQDSQSPLAEECVESVQNNFQGLNAEPNLGDNQDQEKGVNEANNSGTYGSDVSLRASQLPEINLHIELNPSAARRNIRSQQLEASVSTDGDDIDGYIMGFQEQEQDAVEKELQNTMLAGNTLGIKFGNSGILRMKKMIENESIAMKASIKNNPFAPLLRD</sequence>
<name>A0A834GS97_RHOSS</name>
<feature type="compositionally biased region" description="Polar residues" evidence="1">
    <location>
        <begin position="99"/>
        <end position="117"/>
    </location>
</feature>
<dbReference type="CDD" id="cd00590">
    <property type="entry name" value="RRM_SF"/>
    <property type="match status" value="1"/>
</dbReference>
<accession>A0A834GS97</accession>
<dbReference type="PANTHER" id="PTHR34427">
    <property type="entry name" value="DUF4283 DOMAIN PROTEIN"/>
    <property type="match status" value="1"/>
</dbReference>
<feature type="compositionally biased region" description="Basic and acidic residues" evidence="1">
    <location>
        <begin position="147"/>
        <end position="158"/>
    </location>
</feature>
<organism evidence="3 4">
    <name type="scientific">Rhododendron simsii</name>
    <name type="common">Sims's rhododendron</name>
    <dbReference type="NCBI Taxonomy" id="118357"/>
    <lineage>
        <taxon>Eukaryota</taxon>
        <taxon>Viridiplantae</taxon>
        <taxon>Streptophyta</taxon>
        <taxon>Embryophyta</taxon>
        <taxon>Tracheophyta</taxon>
        <taxon>Spermatophyta</taxon>
        <taxon>Magnoliopsida</taxon>
        <taxon>eudicotyledons</taxon>
        <taxon>Gunneridae</taxon>
        <taxon>Pentapetalae</taxon>
        <taxon>asterids</taxon>
        <taxon>Ericales</taxon>
        <taxon>Ericaceae</taxon>
        <taxon>Ericoideae</taxon>
        <taxon>Rhodoreae</taxon>
        <taxon>Rhododendron</taxon>
    </lineage>
</organism>
<evidence type="ECO:0000256" key="1">
    <source>
        <dbReference type="SAM" id="MobiDB-lite"/>
    </source>
</evidence>
<feature type="region of interest" description="Disordered" evidence="1">
    <location>
        <begin position="92"/>
        <end position="117"/>
    </location>
</feature>
<dbReference type="OrthoDB" id="967795at2759"/>
<dbReference type="Gene3D" id="3.30.70.330">
    <property type="match status" value="1"/>
</dbReference>
<feature type="domain" description="RRM" evidence="2">
    <location>
        <begin position="14"/>
        <end position="64"/>
    </location>
</feature>
<feature type="compositionally biased region" description="Basic and acidic residues" evidence="1">
    <location>
        <begin position="431"/>
        <end position="443"/>
    </location>
</feature>
<feature type="compositionally biased region" description="Basic and acidic residues" evidence="1">
    <location>
        <begin position="396"/>
        <end position="413"/>
    </location>
</feature>
<reference evidence="3" key="1">
    <citation type="submission" date="2019-11" db="EMBL/GenBank/DDBJ databases">
        <authorList>
            <person name="Liu Y."/>
            <person name="Hou J."/>
            <person name="Li T.-Q."/>
            <person name="Guan C.-H."/>
            <person name="Wu X."/>
            <person name="Wu H.-Z."/>
            <person name="Ling F."/>
            <person name="Zhang R."/>
            <person name="Shi X.-G."/>
            <person name="Ren J.-P."/>
            <person name="Chen E.-F."/>
            <person name="Sun J.-M."/>
        </authorList>
    </citation>
    <scope>NUCLEOTIDE SEQUENCE</scope>
    <source>
        <strain evidence="3">Adult_tree_wgs_1</strain>
        <tissue evidence="3">Leaves</tissue>
    </source>
</reference>
<gene>
    <name evidence="3" type="ORF">RHSIM_Rhsim07G0230400</name>
</gene>
<dbReference type="InterPro" id="IPR012677">
    <property type="entry name" value="Nucleotide-bd_a/b_plait_sf"/>
</dbReference>
<dbReference type="Pfam" id="PF00076">
    <property type="entry name" value="RRM_1"/>
    <property type="match status" value="1"/>
</dbReference>
<protein>
    <recommendedName>
        <fullName evidence="2">RRM domain-containing protein</fullName>
    </recommendedName>
</protein>
<feature type="region of interest" description="Disordered" evidence="1">
    <location>
        <begin position="357"/>
        <end position="455"/>
    </location>
</feature>
<evidence type="ECO:0000313" key="3">
    <source>
        <dbReference type="EMBL" id="KAF7138852.1"/>
    </source>
</evidence>
<evidence type="ECO:0000313" key="4">
    <source>
        <dbReference type="Proteomes" id="UP000626092"/>
    </source>
</evidence>
<proteinExistence type="predicted"/>
<dbReference type="GO" id="GO:0003723">
    <property type="term" value="F:RNA binding"/>
    <property type="evidence" value="ECO:0007669"/>
    <property type="project" value="InterPro"/>
</dbReference>
<dbReference type="SUPFAM" id="SSF54928">
    <property type="entry name" value="RNA-binding domain, RBD"/>
    <property type="match status" value="1"/>
</dbReference>
<feature type="region of interest" description="Disordered" evidence="1">
    <location>
        <begin position="146"/>
        <end position="176"/>
    </location>
</feature>
<keyword evidence="4" id="KW-1185">Reference proteome</keyword>
<dbReference type="InterPro" id="IPR035979">
    <property type="entry name" value="RBD_domain_sf"/>
</dbReference>
<dbReference type="AlphaFoldDB" id="A0A834GS97"/>
<dbReference type="PANTHER" id="PTHR34427:SF5">
    <property type="entry name" value="DUF4283 DOMAIN-CONTAINING PROTEIN"/>
    <property type="match status" value="1"/>
</dbReference>
<dbReference type="InterPro" id="IPR000504">
    <property type="entry name" value="RRM_dom"/>
</dbReference>
<dbReference type="Proteomes" id="UP000626092">
    <property type="component" value="Unassembled WGS sequence"/>
</dbReference>
<comment type="caution">
    <text evidence="3">The sequence shown here is derived from an EMBL/GenBank/DDBJ whole genome shotgun (WGS) entry which is preliminary data.</text>
</comment>
<dbReference type="EMBL" id="WJXA01000007">
    <property type="protein sequence ID" value="KAF7138852.1"/>
    <property type="molecule type" value="Genomic_DNA"/>
</dbReference>